<dbReference type="AlphaFoldDB" id="A0A4R5MKD5"/>
<feature type="chain" id="PRO_5020591564" description="GH26 domain-containing protein" evidence="1">
    <location>
        <begin position="23"/>
        <end position="386"/>
    </location>
</feature>
<gene>
    <name evidence="2" type="ORF">EZJ43_09230</name>
</gene>
<keyword evidence="1" id="KW-0732">Signal</keyword>
<dbReference type="Proteomes" id="UP000295668">
    <property type="component" value="Unassembled WGS sequence"/>
</dbReference>
<organism evidence="2 3">
    <name type="scientific">Pedobacter changchengzhani</name>
    <dbReference type="NCBI Taxonomy" id="2529274"/>
    <lineage>
        <taxon>Bacteria</taxon>
        <taxon>Pseudomonadati</taxon>
        <taxon>Bacteroidota</taxon>
        <taxon>Sphingobacteriia</taxon>
        <taxon>Sphingobacteriales</taxon>
        <taxon>Sphingobacteriaceae</taxon>
        <taxon>Pedobacter</taxon>
    </lineage>
</organism>
<reference evidence="2 3" key="1">
    <citation type="submission" date="2019-02" db="EMBL/GenBank/DDBJ databases">
        <title>Pedobacter sp. nov., a novel speices isolated from soil of pinguins habitat in Antarcitica.</title>
        <authorList>
            <person name="He R.-H."/>
        </authorList>
    </citation>
    <scope>NUCLEOTIDE SEQUENCE [LARGE SCALE GENOMIC DNA]</scope>
    <source>
        <strain evidence="2 3">E01020</strain>
    </source>
</reference>
<evidence type="ECO:0000256" key="1">
    <source>
        <dbReference type="SAM" id="SignalP"/>
    </source>
</evidence>
<sequence>MFRINRLLLFGLILLLSRCGKNDTVQPTAPPAPIKPPVVVTDTVRYAALFYFANFGDSMFSSGNISTSGDVFINNQQSPAFSPYAYLNFWGKPAWAATHGDGTIKNNYRFYFNGDPNQPNEALLNYHADLISKAGVDLIILDFTNGAQDFANGPTYISSTTALLNTWQKRMRAGLQTPKIAFFVKNEGALSVVETAFFAKYDSALFFNYLGKKLLLVGQPDVTLGNSDVNQPAVPTNGKFANYTTRHCWGLNNTGKCWQFKVNADVPPPPFMYNGKAEQMCAPVATQASYMTQDGINPTAGAIGRSNGAYFQKYMQAATLNKPKFVFIHSWNEWAAQNLNKTDPTKPYLTDLWGTEYSADIEPMAGGHGDFYYQLMKTEIAKFKKN</sequence>
<evidence type="ECO:0008006" key="4">
    <source>
        <dbReference type="Google" id="ProtNLM"/>
    </source>
</evidence>
<accession>A0A4R5MKD5</accession>
<dbReference type="RefSeq" id="WP_133262423.1">
    <property type="nucleotide sequence ID" value="NZ_SJCY01000005.1"/>
</dbReference>
<protein>
    <recommendedName>
        <fullName evidence="4">GH26 domain-containing protein</fullName>
    </recommendedName>
</protein>
<keyword evidence="3" id="KW-1185">Reference proteome</keyword>
<evidence type="ECO:0000313" key="3">
    <source>
        <dbReference type="Proteomes" id="UP000295668"/>
    </source>
</evidence>
<proteinExistence type="predicted"/>
<dbReference type="OrthoDB" id="9813735at2"/>
<dbReference type="Gene3D" id="3.20.20.80">
    <property type="entry name" value="Glycosidases"/>
    <property type="match status" value="1"/>
</dbReference>
<evidence type="ECO:0000313" key="2">
    <source>
        <dbReference type="EMBL" id="TDG36177.1"/>
    </source>
</evidence>
<comment type="caution">
    <text evidence="2">The sequence shown here is derived from an EMBL/GenBank/DDBJ whole genome shotgun (WGS) entry which is preliminary data.</text>
</comment>
<dbReference type="EMBL" id="SJCY01000005">
    <property type="protein sequence ID" value="TDG36177.1"/>
    <property type="molecule type" value="Genomic_DNA"/>
</dbReference>
<feature type="signal peptide" evidence="1">
    <location>
        <begin position="1"/>
        <end position="22"/>
    </location>
</feature>
<name>A0A4R5MKD5_9SPHI</name>